<accession>A0ABN7SQG1</accession>
<dbReference type="Proteomes" id="UP001158576">
    <property type="component" value="Chromosome 1"/>
</dbReference>
<dbReference type="EMBL" id="OU015566">
    <property type="protein sequence ID" value="CAG5103640.1"/>
    <property type="molecule type" value="Genomic_DNA"/>
</dbReference>
<evidence type="ECO:0000313" key="2">
    <source>
        <dbReference type="Proteomes" id="UP001158576"/>
    </source>
</evidence>
<protein>
    <submittedName>
        <fullName evidence="1">Oidioi.mRNA.OKI2018_I69.chr1.g865.t1.cds</fullName>
    </submittedName>
</protein>
<organism evidence="1 2">
    <name type="scientific">Oikopleura dioica</name>
    <name type="common">Tunicate</name>
    <dbReference type="NCBI Taxonomy" id="34765"/>
    <lineage>
        <taxon>Eukaryota</taxon>
        <taxon>Metazoa</taxon>
        <taxon>Chordata</taxon>
        <taxon>Tunicata</taxon>
        <taxon>Appendicularia</taxon>
        <taxon>Copelata</taxon>
        <taxon>Oikopleuridae</taxon>
        <taxon>Oikopleura</taxon>
    </lineage>
</organism>
<evidence type="ECO:0000313" key="1">
    <source>
        <dbReference type="EMBL" id="CAG5103640.1"/>
    </source>
</evidence>
<name>A0ABN7SQG1_OIKDI</name>
<keyword evidence="2" id="KW-1185">Reference proteome</keyword>
<proteinExistence type="predicted"/>
<sequence>MKQLNSRQFLCENDLYDSESRVKIFFDEKIDCEQMNLNATFWKENDLWNTDYLGEKWVLINRLKNRTTGSLPNLRRDIGFKTVPLTEVENITGFHFCDRNQNALAISWIPYEQRFTMSSAKKGQTFCIYDK</sequence>
<reference evidence="1 2" key="1">
    <citation type="submission" date="2021-04" db="EMBL/GenBank/DDBJ databases">
        <authorList>
            <person name="Bliznina A."/>
        </authorList>
    </citation>
    <scope>NUCLEOTIDE SEQUENCE [LARGE SCALE GENOMIC DNA]</scope>
</reference>
<gene>
    <name evidence="1" type="ORF">OKIOD_LOCUS9630</name>
</gene>